<proteinExistence type="predicted"/>
<dbReference type="EMBL" id="OW152816">
    <property type="protein sequence ID" value="CAH2065761.1"/>
    <property type="molecule type" value="Genomic_DNA"/>
</dbReference>
<evidence type="ECO:0008006" key="3">
    <source>
        <dbReference type="Google" id="ProtNLM"/>
    </source>
</evidence>
<evidence type="ECO:0000313" key="2">
    <source>
        <dbReference type="Proteomes" id="UP000837857"/>
    </source>
</evidence>
<dbReference type="Proteomes" id="UP000837857">
    <property type="component" value="Chromosome 4"/>
</dbReference>
<dbReference type="PROSITE" id="PS51257">
    <property type="entry name" value="PROKAR_LIPOPROTEIN"/>
    <property type="match status" value="1"/>
</dbReference>
<reference evidence="1" key="1">
    <citation type="submission" date="2022-03" db="EMBL/GenBank/DDBJ databases">
        <authorList>
            <person name="Martin H S."/>
        </authorList>
    </citation>
    <scope>NUCLEOTIDE SEQUENCE</scope>
</reference>
<organism evidence="1 2">
    <name type="scientific">Iphiclides podalirius</name>
    <name type="common">scarce swallowtail</name>
    <dbReference type="NCBI Taxonomy" id="110791"/>
    <lineage>
        <taxon>Eukaryota</taxon>
        <taxon>Metazoa</taxon>
        <taxon>Ecdysozoa</taxon>
        <taxon>Arthropoda</taxon>
        <taxon>Hexapoda</taxon>
        <taxon>Insecta</taxon>
        <taxon>Pterygota</taxon>
        <taxon>Neoptera</taxon>
        <taxon>Endopterygota</taxon>
        <taxon>Lepidoptera</taxon>
        <taxon>Glossata</taxon>
        <taxon>Ditrysia</taxon>
        <taxon>Papilionoidea</taxon>
        <taxon>Papilionidae</taxon>
        <taxon>Papilioninae</taxon>
        <taxon>Iphiclides</taxon>
    </lineage>
</organism>
<evidence type="ECO:0000313" key="1">
    <source>
        <dbReference type="EMBL" id="CAH2065761.1"/>
    </source>
</evidence>
<keyword evidence="2" id="KW-1185">Reference proteome</keyword>
<protein>
    <recommendedName>
        <fullName evidence="3">Ribosomal protein L2</fullName>
    </recommendedName>
</protein>
<gene>
    <name evidence="1" type="ORF">IPOD504_LOCUS13122</name>
</gene>
<name>A0ABN8IUB4_9NEOP</name>
<sequence>MTRQIHLTRVGNFGPAAAGACVKKIDSGRDFFRPTSRINHRGRWLINQRAARPVDSRAPFAVELGGRGPRFGRRDANAITVIGLDHARAGVRAGLM</sequence>
<accession>A0ABN8IUB4</accession>
<feature type="non-terminal residue" evidence="1">
    <location>
        <position position="96"/>
    </location>
</feature>